<feature type="region of interest" description="Disordered" evidence="1">
    <location>
        <begin position="327"/>
        <end position="602"/>
    </location>
</feature>
<dbReference type="Proteomes" id="UP000069620">
    <property type="component" value="Unassembled WGS sequence"/>
</dbReference>
<feature type="compositionally biased region" description="Low complexity" evidence="1">
    <location>
        <begin position="465"/>
        <end position="499"/>
    </location>
</feature>
<evidence type="ECO:0000313" key="4">
    <source>
        <dbReference type="Proteomes" id="UP000069620"/>
    </source>
</evidence>
<feature type="compositionally biased region" description="Gly residues" evidence="1">
    <location>
        <begin position="72"/>
        <end position="84"/>
    </location>
</feature>
<dbReference type="RefSeq" id="WP_264028617.1">
    <property type="nucleotide sequence ID" value="NZ_BCSX01000027.1"/>
</dbReference>
<feature type="compositionally biased region" description="Basic and acidic residues" evidence="1">
    <location>
        <begin position="562"/>
        <end position="575"/>
    </location>
</feature>
<feature type="compositionally biased region" description="Basic and acidic residues" evidence="1">
    <location>
        <begin position="503"/>
        <end position="522"/>
    </location>
</feature>
<reference evidence="4" key="1">
    <citation type="journal article" date="2016" name="Genome Announc.">
        <title>Draft Genome Sequences of Five Rapidly Growing Mycobacterium Species, M. thermoresistibile, M. fortuitum subsp. acetamidolyticum, M. canariasense, M. brisbanense, and M. novocastrense.</title>
        <authorList>
            <person name="Katahira K."/>
            <person name="Ogura Y."/>
            <person name="Gotoh Y."/>
            <person name="Hayashi T."/>
        </authorList>
    </citation>
    <scope>NUCLEOTIDE SEQUENCE [LARGE SCALE GENOMIC DNA]</scope>
    <source>
        <strain evidence="4">JCM15654</strain>
    </source>
</reference>
<evidence type="ECO:0000313" key="3">
    <source>
        <dbReference type="EMBL" id="GAS89169.1"/>
    </source>
</evidence>
<dbReference type="InterPro" id="IPR043796">
    <property type="entry name" value="ESX-1_EspA/EspE-like"/>
</dbReference>
<feature type="compositionally biased region" description="Gly residues" evidence="1">
    <location>
        <begin position="445"/>
        <end position="464"/>
    </location>
</feature>
<evidence type="ECO:0000256" key="1">
    <source>
        <dbReference type="SAM" id="MobiDB-lite"/>
    </source>
</evidence>
<proteinExistence type="predicted"/>
<feature type="region of interest" description="Disordered" evidence="1">
    <location>
        <begin position="1"/>
        <end position="85"/>
    </location>
</feature>
<feature type="region of interest" description="Disordered" evidence="1">
    <location>
        <begin position="193"/>
        <end position="217"/>
    </location>
</feature>
<feature type="compositionally biased region" description="Basic residues" evidence="1">
    <location>
        <begin position="1"/>
        <end position="11"/>
    </location>
</feature>
<feature type="compositionally biased region" description="Low complexity" evidence="1">
    <location>
        <begin position="546"/>
        <end position="559"/>
    </location>
</feature>
<dbReference type="Pfam" id="PF18879">
    <property type="entry name" value="EspA_EspE"/>
    <property type="match status" value="1"/>
</dbReference>
<sequence length="602" mass="59436">MAPRIPHHPGGHHPNPGGHHPNPGGHHPRNPGGHQPNSSEHHPHPGGQHPHNPGGHHPSTPGGHHPHNPGGHHPGNEGGHGGGIFSKIKNAFDDAKDIVSDIKDIVSDVKDITDTVSDVASDVKDIFSGTFGGLASGLGNLIDIGRQFFSNAPETPIIDAGLKVINGMSDMCGDGSPDTGEGFAGGADQLDNVGQSLDSAAPDDSWEGGGASAYSKQNVKQQGRMQTLAETDSTVAQVLAQEAEQLGVTVQQLNSAATILQLAILPASIAMADPLGGEAVSVAIQIAAVASGMAIATPAMANMVSNSMQNAQAIQQAANSYRDVASNAKLDGSPSFSPSTRGNRRPHQKDPHGKPESQTPPWLNQTPLGDNATPGSGESMYPGGGGGTGGGTGSGGGGGTASGGGGGTGSGGGNPAAGTGGSGTGGAPVSQGSGAANPAGMSTGSSGGVPGGLPSGGASGGGSPSGLLSGLGSALGSLIGQAAQQGAQAAQNAQNQKAQEPGPGEKDGAKDKDGKDLEKDAKDEDGDKADGDADKDGKADVKPENAQPAGAQAGPGAPGERAPIHFEFDMDREQVHGPVNVTLDPDHPNAAPVVSRPPTQQV</sequence>
<evidence type="ECO:0000259" key="2">
    <source>
        <dbReference type="Pfam" id="PF18879"/>
    </source>
</evidence>
<feature type="compositionally biased region" description="Polar residues" evidence="1">
    <location>
        <begin position="356"/>
        <end position="376"/>
    </location>
</feature>
<dbReference type="AlphaFoldDB" id="A0A100W030"/>
<dbReference type="EMBL" id="BCSX01000027">
    <property type="protein sequence ID" value="GAS89169.1"/>
    <property type="molecule type" value="Genomic_DNA"/>
</dbReference>
<feature type="compositionally biased region" description="Basic and acidic residues" evidence="1">
    <location>
        <begin position="528"/>
        <end position="543"/>
    </location>
</feature>
<comment type="caution">
    <text evidence="3">The sequence shown here is derived from an EMBL/GenBank/DDBJ whole genome shotgun (WGS) entry which is preliminary data.</text>
</comment>
<dbReference type="STRING" id="146020.RMCB_3265"/>
<gene>
    <name evidence="3" type="ORF">RMCB_3265</name>
</gene>
<accession>A0A100W030</accession>
<feature type="domain" description="ESX-1 secretion-associated protein EspA/EspE-like" evidence="2">
    <location>
        <begin position="172"/>
        <end position="253"/>
    </location>
</feature>
<protein>
    <recommendedName>
        <fullName evidence="2">ESX-1 secretion-associated protein EspA/EspE-like domain-containing protein</fullName>
    </recommendedName>
</protein>
<keyword evidence="4" id="KW-1185">Reference proteome</keyword>
<feature type="compositionally biased region" description="Low complexity" evidence="1">
    <location>
        <begin position="12"/>
        <end position="37"/>
    </location>
</feature>
<name>A0A100W030_9MYCO</name>
<feature type="compositionally biased region" description="Gly residues" evidence="1">
    <location>
        <begin position="382"/>
        <end position="426"/>
    </location>
</feature>
<organism evidence="3 4">
    <name type="scientific">Mycolicibacterium brisbanense</name>
    <dbReference type="NCBI Taxonomy" id="146020"/>
    <lineage>
        <taxon>Bacteria</taxon>
        <taxon>Bacillati</taxon>
        <taxon>Actinomycetota</taxon>
        <taxon>Actinomycetes</taxon>
        <taxon>Mycobacteriales</taxon>
        <taxon>Mycobacteriaceae</taxon>
        <taxon>Mycolicibacterium</taxon>
    </lineage>
</organism>
<reference evidence="4" key="2">
    <citation type="submission" date="2016-02" db="EMBL/GenBank/DDBJ databases">
        <title>Draft genome sequence of five rapidly growing Mycobacterium species.</title>
        <authorList>
            <person name="Katahira K."/>
            <person name="Gotou Y."/>
            <person name="Iida K."/>
            <person name="Ogura Y."/>
            <person name="Hayashi T."/>
        </authorList>
    </citation>
    <scope>NUCLEOTIDE SEQUENCE [LARGE SCALE GENOMIC DNA]</scope>
    <source>
        <strain evidence="4">JCM15654</strain>
    </source>
</reference>
<feature type="compositionally biased region" description="Low complexity" evidence="1">
    <location>
        <begin position="45"/>
        <end position="71"/>
    </location>
</feature>